<evidence type="ECO:0000313" key="1">
    <source>
        <dbReference type="EMBL" id="SBW83258.1"/>
    </source>
</evidence>
<dbReference type="EMBL" id="LT599583">
    <property type="protein sequence ID" value="SBW83258.1"/>
    <property type="molecule type" value="Genomic_DNA"/>
</dbReference>
<accession>A0A1D3K4L1</accession>
<proteinExistence type="predicted"/>
<organism evidence="1 2">
    <name type="scientific">Pseudomonas veronii 1YdBTEX2</name>
    <dbReference type="NCBI Taxonomy" id="1295141"/>
    <lineage>
        <taxon>Bacteria</taxon>
        <taxon>Pseudomonadati</taxon>
        <taxon>Pseudomonadota</taxon>
        <taxon>Gammaproteobacteria</taxon>
        <taxon>Pseudomonadales</taxon>
        <taxon>Pseudomonadaceae</taxon>
        <taxon>Pseudomonas</taxon>
    </lineage>
</organism>
<reference evidence="2" key="1">
    <citation type="submission" date="2016-07" db="EMBL/GenBank/DDBJ databases">
        <authorList>
            <person name="Florea S."/>
            <person name="Webb J.S."/>
            <person name="Jaromczyk J."/>
            <person name="Schardl C.L."/>
        </authorList>
    </citation>
    <scope>NUCLEOTIDE SEQUENCE [LARGE SCALE GENOMIC DNA]</scope>
    <source>
        <strain evidence="2">1YdBTEX2</strain>
    </source>
</reference>
<sequence length="52" mass="5708">MQAMALTALYILTKETGFKSEILESDLRKTLISISKTENIILAATQGVVHSK</sequence>
<dbReference type="AlphaFoldDB" id="A0A1D3K4L1"/>
<evidence type="ECO:0000313" key="2">
    <source>
        <dbReference type="Proteomes" id="UP000245431"/>
    </source>
</evidence>
<name>A0A1D3K4L1_PSEVE</name>
<gene>
    <name evidence="1" type="ORF">PVE_R1G5378</name>
</gene>
<protein>
    <submittedName>
        <fullName evidence="1">Uncharacterized protein</fullName>
    </submittedName>
</protein>
<dbReference type="Proteomes" id="UP000245431">
    <property type="component" value="Chromosome PVE_r1"/>
</dbReference>